<evidence type="ECO:0000256" key="1">
    <source>
        <dbReference type="SAM" id="MobiDB-lite"/>
    </source>
</evidence>
<dbReference type="RefSeq" id="WP_228714685.1">
    <property type="nucleotide sequence ID" value="NZ_SIHJ01000002.1"/>
</dbReference>
<keyword evidence="3" id="KW-1185">Reference proteome</keyword>
<feature type="region of interest" description="Disordered" evidence="1">
    <location>
        <begin position="1"/>
        <end position="22"/>
    </location>
</feature>
<comment type="caution">
    <text evidence="2">The sequence shown here is derived from an EMBL/GenBank/DDBJ whole genome shotgun (WGS) entry which is preliminary data.</text>
</comment>
<gene>
    <name evidence="2" type="ORF">KOR34_35930</name>
</gene>
<dbReference type="AlphaFoldDB" id="A0A5C5V775"/>
<organism evidence="2 3">
    <name type="scientific">Posidoniimonas corsicana</name>
    <dbReference type="NCBI Taxonomy" id="1938618"/>
    <lineage>
        <taxon>Bacteria</taxon>
        <taxon>Pseudomonadati</taxon>
        <taxon>Planctomycetota</taxon>
        <taxon>Planctomycetia</taxon>
        <taxon>Pirellulales</taxon>
        <taxon>Lacipirellulaceae</taxon>
        <taxon>Posidoniimonas</taxon>
    </lineage>
</organism>
<name>A0A5C5V775_9BACT</name>
<sequence length="90" mass="10466">MHSDDKPSDGGQQPERFCSPEDRDLREFYDVNECAARYAVSPSTWRRLSDTGKAPQPREFGRLRRWRISELDAWDAAGNKPPGLKMRRRS</sequence>
<protein>
    <submittedName>
        <fullName evidence="2">Helix-turn-helix domain protein</fullName>
    </submittedName>
</protein>
<accession>A0A5C5V775</accession>
<dbReference type="Proteomes" id="UP000316714">
    <property type="component" value="Unassembled WGS sequence"/>
</dbReference>
<evidence type="ECO:0000313" key="3">
    <source>
        <dbReference type="Proteomes" id="UP000316714"/>
    </source>
</evidence>
<reference evidence="2 3" key="1">
    <citation type="submission" date="2019-02" db="EMBL/GenBank/DDBJ databases">
        <title>Deep-cultivation of Planctomycetes and their phenomic and genomic characterization uncovers novel biology.</title>
        <authorList>
            <person name="Wiegand S."/>
            <person name="Jogler M."/>
            <person name="Boedeker C."/>
            <person name="Pinto D."/>
            <person name="Vollmers J."/>
            <person name="Rivas-Marin E."/>
            <person name="Kohn T."/>
            <person name="Peeters S.H."/>
            <person name="Heuer A."/>
            <person name="Rast P."/>
            <person name="Oberbeckmann S."/>
            <person name="Bunk B."/>
            <person name="Jeske O."/>
            <person name="Meyerdierks A."/>
            <person name="Storesund J.E."/>
            <person name="Kallscheuer N."/>
            <person name="Luecker S."/>
            <person name="Lage O.M."/>
            <person name="Pohl T."/>
            <person name="Merkel B.J."/>
            <person name="Hornburger P."/>
            <person name="Mueller R.-W."/>
            <person name="Bruemmer F."/>
            <person name="Labrenz M."/>
            <person name="Spormann A.M."/>
            <person name="Op Den Camp H."/>
            <person name="Overmann J."/>
            <person name="Amann R."/>
            <person name="Jetten M.S.M."/>
            <person name="Mascher T."/>
            <person name="Medema M.H."/>
            <person name="Devos D.P."/>
            <person name="Kaster A.-K."/>
            <person name="Ovreas L."/>
            <person name="Rohde M."/>
            <person name="Galperin M.Y."/>
            <person name="Jogler C."/>
        </authorList>
    </citation>
    <scope>NUCLEOTIDE SEQUENCE [LARGE SCALE GENOMIC DNA]</scope>
    <source>
        <strain evidence="2 3">KOR34</strain>
    </source>
</reference>
<dbReference type="EMBL" id="SIHJ01000002">
    <property type="protein sequence ID" value="TWT33759.1"/>
    <property type="molecule type" value="Genomic_DNA"/>
</dbReference>
<evidence type="ECO:0000313" key="2">
    <source>
        <dbReference type="EMBL" id="TWT33759.1"/>
    </source>
</evidence>
<proteinExistence type="predicted"/>